<gene>
    <name evidence="1" type="ORF">LR394_02020</name>
</gene>
<keyword evidence="2" id="KW-1185">Reference proteome</keyword>
<dbReference type="RefSeq" id="WP_231438579.1">
    <property type="nucleotide sequence ID" value="NZ_JAJOMB010000001.1"/>
</dbReference>
<name>A0A9X1SRX6_9ACTN</name>
<comment type="caution">
    <text evidence="1">The sequence shown here is derived from an EMBL/GenBank/DDBJ whole genome shotgun (WGS) entry which is preliminary data.</text>
</comment>
<reference evidence="1" key="1">
    <citation type="submission" date="2021-11" db="EMBL/GenBank/DDBJ databases">
        <title>Streptomyces corallinus and Kineosporia corallina sp. nov., two new coral-derived marine actinobacteria.</title>
        <authorList>
            <person name="Buangrab K."/>
            <person name="Sutthacheep M."/>
            <person name="Yeemin T."/>
            <person name="Harunari E."/>
            <person name="Igarashi Y."/>
            <person name="Sripreechasak P."/>
            <person name="Kanchanasin P."/>
            <person name="Tanasupawat S."/>
            <person name="Phongsopitanun W."/>
        </authorList>
    </citation>
    <scope>NUCLEOTIDE SEQUENCE</scope>
    <source>
        <strain evidence="1">JCM 31032</strain>
    </source>
</reference>
<dbReference type="AlphaFoldDB" id="A0A9X1SRX6"/>
<sequence length="78" mass="8664">MVENVTTAHYAQFVAVSPGTVLERGRFELRVTIPSSRFTRSTQVDVNDSATVASIERNLSDRYGECVEVVNARCIKQS</sequence>
<proteinExistence type="predicted"/>
<dbReference type="Proteomes" id="UP001138997">
    <property type="component" value="Unassembled WGS sequence"/>
</dbReference>
<evidence type="ECO:0000313" key="1">
    <source>
        <dbReference type="EMBL" id="MCD5309656.1"/>
    </source>
</evidence>
<evidence type="ECO:0000313" key="2">
    <source>
        <dbReference type="Proteomes" id="UP001138997"/>
    </source>
</evidence>
<accession>A0A9X1SRX6</accession>
<protein>
    <submittedName>
        <fullName evidence="1">Uncharacterized protein</fullName>
    </submittedName>
</protein>
<organism evidence="1 2">
    <name type="scientific">Kineosporia babensis</name>
    <dbReference type="NCBI Taxonomy" id="499548"/>
    <lineage>
        <taxon>Bacteria</taxon>
        <taxon>Bacillati</taxon>
        <taxon>Actinomycetota</taxon>
        <taxon>Actinomycetes</taxon>
        <taxon>Kineosporiales</taxon>
        <taxon>Kineosporiaceae</taxon>
        <taxon>Kineosporia</taxon>
    </lineage>
</organism>
<dbReference type="EMBL" id="JAJOMB010000001">
    <property type="protein sequence ID" value="MCD5309656.1"/>
    <property type="molecule type" value="Genomic_DNA"/>
</dbReference>